<dbReference type="GO" id="GO:0030170">
    <property type="term" value="F:pyridoxal phosphate binding"/>
    <property type="evidence" value="ECO:0007669"/>
    <property type="project" value="InterPro"/>
</dbReference>
<dbReference type="AlphaFoldDB" id="A0A7Y9KBN2"/>
<comment type="catalytic activity">
    <reaction evidence="15">
        <text>2 nitric oxide + NADH + 2 O2 = 2 nitrate + NAD(+) + H(+)</text>
        <dbReference type="Rhea" id="RHEA:19469"/>
        <dbReference type="ChEBI" id="CHEBI:15378"/>
        <dbReference type="ChEBI" id="CHEBI:15379"/>
        <dbReference type="ChEBI" id="CHEBI:16480"/>
        <dbReference type="ChEBI" id="CHEBI:17632"/>
        <dbReference type="ChEBI" id="CHEBI:57540"/>
        <dbReference type="ChEBI" id="CHEBI:57945"/>
        <dbReference type="EC" id="1.14.12.17"/>
    </reaction>
</comment>
<dbReference type="EMBL" id="JACCBT010000001">
    <property type="protein sequence ID" value="NYE11515.1"/>
    <property type="molecule type" value="Genomic_DNA"/>
</dbReference>
<evidence type="ECO:0000256" key="12">
    <source>
        <dbReference type="ARBA" id="ARBA00023004"/>
    </source>
</evidence>
<name>A0A7Y9KBN2_9ACTN</name>
<dbReference type="PROSITE" id="PS51384">
    <property type="entry name" value="FAD_FR"/>
    <property type="match status" value="1"/>
</dbReference>
<keyword evidence="13" id="KW-0411">Iron-sulfur</keyword>
<evidence type="ECO:0000256" key="11">
    <source>
        <dbReference type="ARBA" id="ARBA00023002"/>
    </source>
</evidence>
<dbReference type="GO" id="GO:0008941">
    <property type="term" value="F:nitric oxide dioxygenase NAD(P)H activity"/>
    <property type="evidence" value="ECO:0007669"/>
    <property type="project" value="UniProtKB-EC"/>
</dbReference>
<dbReference type="CDD" id="cd06184">
    <property type="entry name" value="flavohem_like_fad_nad_binding"/>
    <property type="match status" value="1"/>
</dbReference>
<dbReference type="PANTHER" id="PTHR30212:SF2">
    <property type="entry name" value="PROTEIN YIIM"/>
    <property type="match status" value="1"/>
</dbReference>
<dbReference type="InterPro" id="IPR036010">
    <property type="entry name" value="2Fe-2S_ferredoxin-like_sf"/>
</dbReference>
<evidence type="ECO:0000256" key="1">
    <source>
        <dbReference type="ARBA" id="ARBA00001970"/>
    </source>
</evidence>
<dbReference type="InterPro" id="IPR005163">
    <property type="entry name" value="Tri_helical_YiiM-like"/>
</dbReference>
<comment type="caution">
    <text evidence="19">The sequence shown here is derived from an EMBL/GenBank/DDBJ whole genome shotgun (WGS) entry which is preliminary data.</text>
</comment>
<evidence type="ECO:0000313" key="19">
    <source>
        <dbReference type="EMBL" id="NYE11515.1"/>
    </source>
</evidence>
<evidence type="ECO:0000256" key="2">
    <source>
        <dbReference type="ARBA" id="ARBA00001974"/>
    </source>
</evidence>
<dbReference type="Proteomes" id="UP000591272">
    <property type="component" value="Unassembled WGS sequence"/>
</dbReference>
<dbReference type="InterPro" id="IPR008333">
    <property type="entry name" value="Cbr1-like_FAD-bd_dom"/>
</dbReference>
<comment type="cofactor">
    <cofactor evidence="2">
        <name>FAD</name>
        <dbReference type="ChEBI" id="CHEBI:57692"/>
    </cofactor>
</comment>
<dbReference type="SUPFAM" id="SSF52343">
    <property type="entry name" value="Ferredoxin reductase-like, C-terminal NADP-linked domain"/>
    <property type="match status" value="1"/>
</dbReference>
<organism evidence="19 20">
    <name type="scientific">Actinomadura citrea</name>
    <dbReference type="NCBI Taxonomy" id="46158"/>
    <lineage>
        <taxon>Bacteria</taxon>
        <taxon>Bacillati</taxon>
        <taxon>Actinomycetota</taxon>
        <taxon>Actinomycetes</taxon>
        <taxon>Streptosporangiales</taxon>
        <taxon>Thermomonosporaceae</taxon>
        <taxon>Actinomadura</taxon>
    </lineage>
</organism>
<dbReference type="PROSITE" id="PS51340">
    <property type="entry name" value="MOSC"/>
    <property type="match status" value="1"/>
</dbReference>
<dbReference type="Pfam" id="PF00175">
    <property type="entry name" value="NAD_binding_1"/>
    <property type="match status" value="1"/>
</dbReference>
<dbReference type="InterPro" id="IPR017927">
    <property type="entry name" value="FAD-bd_FR_type"/>
</dbReference>
<protein>
    <recommendedName>
        <fullName evidence="4">nitric oxide dioxygenase</fullName>
        <ecNumber evidence="4">1.14.12.17</ecNumber>
    </recommendedName>
</protein>
<keyword evidence="20" id="KW-1185">Reference proteome</keyword>
<dbReference type="InterPro" id="IPR052353">
    <property type="entry name" value="Benzoxazolinone_Detox_Enz"/>
</dbReference>
<evidence type="ECO:0000256" key="14">
    <source>
        <dbReference type="ARBA" id="ARBA00023027"/>
    </source>
</evidence>
<keyword evidence="11" id="KW-0560">Oxidoreductase</keyword>
<keyword evidence="10" id="KW-0521">NADP</keyword>
<dbReference type="InterPro" id="IPR039261">
    <property type="entry name" value="FNR_nucleotide-bd"/>
</dbReference>
<dbReference type="Gene3D" id="3.40.50.80">
    <property type="entry name" value="Nucleotide-binding domain of ferredoxin-NADP reductase (FNR) module"/>
    <property type="match status" value="1"/>
</dbReference>
<proteinExistence type="inferred from homology"/>
<dbReference type="EC" id="1.14.12.17" evidence="4"/>
<dbReference type="Pfam" id="PF00970">
    <property type="entry name" value="FAD_binding_6"/>
    <property type="match status" value="1"/>
</dbReference>
<reference evidence="19 20" key="1">
    <citation type="submission" date="2020-07" db="EMBL/GenBank/DDBJ databases">
        <title>Sequencing the genomes of 1000 actinobacteria strains.</title>
        <authorList>
            <person name="Klenk H.-P."/>
        </authorList>
    </citation>
    <scope>NUCLEOTIDE SEQUENCE [LARGE SCALE GENOMIC DNA]</scope>
    <source>
        <strain evidence="19 20">DSM 43461</strain>
    </source>
</reference>
<comment type="cofactor">
    <cofactor evidence="1">
        <name>heme b</name>
        <dbReference type="ChEBI" id="CHEBI:60344"/>
    </cofactor>
</comment>
<dbReference type="InterPro" id="IPR005302">
    <property type="entry name" value="MoCF_Sase_C"/>
</dbReference>
<dbReference type="GO" id="GO:0051537">
    <property type="term" value="F:2 iron, 2 sulfur cluster binding"/>
    <property type="evidence" value="ECO:0007669"/>
    <property type="project" value="UniProtKB-KW"/>
</dbReference>
<evidence type="ECO:0000256" key="13">
    <source>
        <dbReference type="ARBA" id="ARBA00023014"/>
    </source>
</evidence>
<dbReference type="InterPro" id="IPR011037">
    <property type="entry name" value="Pyrv_Knase-like_insert_dom_sf"/>
</dbReference>
<dbReference type="Pfam" id="PF03475">
    <property type="entry name" value="YiiM_3-alpha"/>
    <property type="match status" value="1"/>
</dbReference>
<dbReference type="CDD" id="cd00207">
    <property type="entry name" value="fer2"/>
    <property type="match status" value="1"/>
</dbReference>
<feature type="domain" description="MOSC" evidence="17">
    <location>
        <begin position="32"/>
        <end position="167"/>
    </location>
</feature>
<evidence type="ECO:0000256" key="15">
    <source>
        <dbReference type="ARBA" id="ARBA00048649"/>
    </source>
</evidence>
<dbReference type="Gene3D" id="3.10.20.30">
    <property type="match status" value="1"/>
</dbReference>
<dbReference type="FunFam" id="3.40.50.80:FF:000010">
    <property type="entry name" value="Flavohemoprotein"/>
    <property type="match status" value="1"/>
</dbReference>
<evidence type="ECO:0000256" key="5">
    <source>
        <dbReference type="ARBA" id="ARBA00022617"/>
    </source>
</evidence>
<dbReference type="SUPFAM" id="SSF63380">
    <property type="entry name" value="Riboflavin synthase domain-like"/>
    <property type="match status" value="1"/>
</dbReference>
<dbReference type="SUPFAM" id="SSF54292">
    <property type="entry name" value="2Fe-2S ferredoxin-like"/>
    <property type="match status" value="1"/>
</dbReference>
<gene>
    <name evidence="19" type="ORF">BJ999_001811</name>
</gene>
<sequence>MVRLARLVAVNVGMPKDVSWEGRTVRTGIWKEPVRGPVMARRLNLDGDGQGDLAGHGGEQRAVMVYQVDSYRYWERVLERDDLVHGHFGENFTVEGLPDDQVCIGDRYRIGEAVFEVTQPRVTCYRVGLRLGEPQMAALLVAHHRPGFYMRVITEGAVEAGQEIVKVADGPGAMSVTEVDGLLYLSEHPRDRLERALQVEALSPGWQDSFRALLRRGDDGLGGNVGLTAEATVPPPAWTGFRALRVARIQRESSSIVSVWLAAEQGGPLPPALPGQFVTVMLDADAHGPALVRGYSLSGRPGDQEYRISVKAEPHGAASTRLHRYLKVGDILQVAAPRGTFVLAAGDGPVVLVSAGVGATPVLAMLQALAESGTTRPVWWLHGARDGSEHAFAAEVRSLLGRLPHARLRVCYSRPRPQDRLGTDYTDPGHLDAALLHSAGVPADSEAYVCGPPSFMAAQTRALAEQGLATDRIRTETFGTVASITPGVTASAARPPHPPAGPPGAGPAVTFARSGIRAPWDESGSSLLEFAEACDVPVRWSCRTGVCHTCETAMLSGEVTYDPAPIAPPADGNVLICCSRPATEIVLDL</sequence>
<dbReference type="InterPro" id="IPR001041">
    <property type="entry name" value="2Fe-2S_ferredoxin-type"/>
</dbReference>
<keyword evidence="6" id="KW-0285">Flavoprotein</keyword>
<evidence type="ECO:0000256" key="7">
    <source>
        <dbReference type="ARBA" id="ARBA00022714"/>
    </source>
</evidence>
<keyword evidence="7" id="KW-0001">2Fe-2S</keyword>
<evidence type="ECO:0000256" key="6">
    <source>
        <dbReference type="ARBA" id="ARBA00022630"/>
    </source>
</evidence>
<keyword evidence="8" id="KW-0479">Metal-binding</keyword>
<keyword evidence="5" id="KW-0349">Heme</keyword>
<keyword evidence="12" id="KW-0408">Iron</keyword>
<evidence type="ECO:0000256" key="10">
    <source>
        <dbReference type="ARBA" id="ARBA00022857"/>
    </source>
</evidence>
<feature type="domain" description="FAD-binding FR-type" evidence="18">
    <location>
        <begin position="239"/>
        <end position="344"/>
    </location>
</feature>
<evidence type="ECO:0000256" key="16">
    <source>
        <dbReference type="ARBA" id="ARBA00049433"/>
    </source>
</evidence>
<dbReference type="GO" id="GO:0030151">
    <property type="term" value="F:molybdenum ion binding"/>
    <property type="evidence" value="ECO:0007669"/>
    <property type="project" value="InterPro"/>
</dbReference>
<dbReference type="SUPFAM" id="SSF50800">
    <property type="entry name" value="PK beta-barrel domain-like"/>
    <property type="match status" value="1"/>
</dbReference>
<evidence type="ECO:0000256" key="3">
    <source>
        <dbReference type="ARBA" id="ARBA00006401"/>
    </source>
</evidence>
<evidence type="ECO:0000259" key="18">
    <source>
        <dbReference type="PROSITE" id="PS51384"/>
    </source>
</evidence>
<evidence type="ECO:0000256" key="8">
    <source>
        <dbReference type="ARBA" id="ARBA00022723"/>
    </source>
</evidence>
<dbReference type="PRINTS" id="PR00410">
    <property type="entry name" value="PHEHYDRXLASE"/>
</dbReference>
<dbReference type="Gene3D" id="2.40.30.10">
    <property type="entry name" value="Translation factors"/>
    <property type="match status" value="1"/>
</dbReference>
<dbReference type="RefSeq" id="WP_218934994.1">
    <property type="nucleotide sequence ID" value="NZ_BMRD01000012.1"/>
</dbReference>
<comment type="catalytic activity">
    <reaction evidence="16">
        <text>2 nitric oxide + NADPH + 2 O2 = 2 nitrate + NADP(+) + H(+)</text>
        <dbReference type="Rhea" id="RHEA:19465"/>
        <dbReference type="ChEBI" id="CHEBI:15378"/>
        <dbReference type="ChEBI" id="CHEBI:15379"/>
        <dbReference type="ChEBI" id="CHEBI:16480"/>
        <dbReference type="ChEBI" id="CHEBI:17632"/>
        <dbReference type="ChEBI" id="CHEBI:57783"/>
        <dbReference type="ChEBI" id="CHEBI:58349"/>
        <dbReference type="EC" id="1.14.12.17"/>
    </reaction>
</comment>
<evidence type="ECO:0000259" key="17">
    <source>
        <dbReference type="PROSITE" id="PS51340"/>
    </source>
</evidence>
<dbReference type="Gene3D" id="2.40.33.20">
    <property type="entry name" value="PK beta-barrel domain-like"/>
    <property type="match status" value="1"/>
</dbReference>
<dbReference type="InterPro" id="IPR001433">
    <property type="entry name" value="OxRdtase_FAD/NAD-bd"/>
</dbReference>
<keyword evidence="9" id="KW-0274">FAD</keyword>
<dbReference type="Pfam" id="PF03473">
    <property type="entry name" value="MOSC"/>
    <property type="match status" value="1"/>
</dbReference>
<dbReference type="PANTHER" id="PTHR30212">
    <property type="entry name" value="PROTEIN YIIM"/>
    <property type="match status" value="1"/>
</dbReference>
<evidence type="ECO:0000313" key="20">
    <source>
        <dbReference type="Proteomes" id="UP000591272"/>
    </source>
</evidence>
<keyword evidence="14" id="KW-0520">NAD</keyword>
<dbReference type="InterPro" id="IPR012675">
    <property type="entry name" value="Beta-grasp_dom_sf"/>
</dbReference>
<dbReference type="Pfam" id="PF00111">
    <property type="entry name" value="Fer2"/>
    <property type="match status" value="1"/>
</dbReference>
<accession>A0A7Y9KBN2</accession>
<dbReference type="InterPro" id="IPR017938">
    <property type="entry name" value="Riboflavin_synthase-like_b-brl"/>
</dbReference>
<evidence type="ECO:0000256" key="9">
    <source>
        <dbReference type="ARBA" id="ARBA00022827"/>
    </source>
</evidence>
<evidence type="ECO:0000256" key="4">
    <source>
        <dbReference type="ARBA" id="ARBA00012229"/>
    </source>
</evidence>
<comment type="similarity">
    <text evidence="3">In the C-terminal section; belongs to the flavoprotein pyridine nucleotide cytochrome reductase family.</text>
</comment>